<gene>
    <name evidence="1" type="ORF">BEH84_00273</name>
</gene>
<protein>
    <recommendedName>
        <fullName evidence="3">PD-(D/E)XK nuclease superfamily protein</fullName>
    </recommendedName>
</protein>
<dbReference type="EMBL" id="MCGI01000001">
    <property type="protein sequence ID" value="ODM12559.1"/>
    <property type="molecule type" value="Genomic_DNA"/>
</dbReference>
<name>A0A1E3AV50_9FIRM</name>
<accession>A0A1E3AV50</accession>
<comment type="caution">
    <text evidence="1">The sequence shown here is derived from an EMBL/GenBank/DDBJ whole genome shotgun (WGS) entry which is preliminary data.</text>
</comment>
<evidence type="ECO:0000313" key="2">
    <source>
        <dbReference type="Proteomes" id="UP000095003"/>
    </source>
</evidence>
<organism evidence="1 2">
    <name type="scientific">Eisenbergiella tayi</name>
    <dbReference type="NCBI Taxonomy" id="1432052"/>
    <lineage>
        <taxon>Bacteria</taxon>
        <taxon>Bacillati</taxon>
        <taxon>Bacillota</taxon>
        <taxon>Clostridia</taxon>
        <taxon>Lachnospirales</taxon>
        <taxon>Lachnospiraceae</taxon>
        <taxon>Eisenbergiella</taxon>
    </lineage>
</organism>
<evidence type="ECO:0008006" key="3">
    <source>
        <dbReference type="Google" id="ProtNLM"/>
    </source>
</evidence>
<dbReference type="InterPro" id="IPR012547">
    <property type="entry name" value="PDDEXK_9"/>
</dbReference>
<dbReference type="AlphaFoldDB" id="A0A1E3AV50"/>
<evidence type="ECO:0000313" key="1">
    <source>
        <dbReference type="EMBL" id="ODM12559.1"/>
    </source>
</evidence>
<sequence>METISFYDYREDYYHGFLAGLLKMLDGYILKSNRENGLGRSDLLLLSAPYDGTAFIIELKVADTFAQLDSSAREALEQIKRKQYDAELKLEGFHTFTYYGIAFFKKLCRVLTES</sequence>
<dbReference type="Pfam" id="PF08011">
    <property type="entry name" value="PDDEXK_9"/>
    <property type="match status" value="1"/>
</dbReference>
<dbReference type="Proteomes" id="UP000095003">
    <property type="component" value="Unassembled WGS sequence"/>
</dbReference>
<proteinExistence type="predicted"/>
<reference evidence="1 2" key="1">
    <citation type="submission" date="2016-07" db="EMBL/GenBank/DDBJ databases">
        <title>Characterization of isolates of Eisenbergiella tayi derived from blood cultures, using whole genome sequencing.</title>
        <authorList>
            <person name="Burdz T."/>
            <person name="Wiebe D."/>
            <person name="Huynh C."/>
            <person name="Bernard K."/>
        </authorList>
    </citation>
    <scope>NUCLEOTIDE SEQUENCE [LARGE SCALE GENOMIC DNA]</scope>
    <source>
        <strain evidence="1 2">NML 120489</strain>
    </source>
</reference>